<dbReference type="Pfam" id="PF00271">
    <property type="entry name" value="Helicase_C"/>
    <property type="match status" value="1"/>
</dbReference>
<evidence type="ECO:0000256" key="3">
    <source>
        <dbReference type="ARBA" id="ARBA00022801"/>
    </source>
</evidence>
<dbReference type="Gene3D" id="1.20.120.1080">
    <property type="match status" value="1"/>
</dbReference>
<dbReference type="InterPro" id="IPR007502">
    <property type="entry name" value="Helicase-assoc_dom"/>
</dbReference>
<proteinExistence type="inferred from homology"/>
<dbReference type="Proteomes" id="UP000001593">
    <property type="component" value="Unassembled WGS sequence"/>
</dbReference>
<dbReference type="eggNOG" id="KOG0920">
    <property type="taxonomic scope" value="Eukaryota"/>
</dbReference>
<evidence type="ECO:0000313" key="11">
    <source>
        <dbReference type="Proteomes" id="UP000001593"/>
    </source>
</evidence>
<organism evidence="10 11">
    <name type="scientific">Nematostella vectensis</name>
    <name type="common">Starlet sea anemone</name>
    <dbReference type="NCBI Taxonomy" id="45351"/>
    <lineage>
        <taxon>Eukaryota</taxon>
        <taxon>Metazoa</taxon>
        <taxon>Cnidaria</taxon>
        <taxon>Anthozoa</taxon>
        <taxon>Hexacorallia</taxon>
        <taxon>Actiniaria</taxon>
        <taxon>Edwardsiidae</taxon>
        <taxon>Nematostella</taxon>
    </lineage>
</organism>
<dbReference type="HOGENOM" id="CLU_001832_1_4_1"/>
<dbReference type="GO" id="GO:0016787">
    <property type="term" value="F:hydrolase activity"/>
    <property type="evidence" value="ECO:0007669"/>
    <property type="project" value="UniProtKB-KW"/>
</dbReference>
<dbReference type="GO" id="GO:0002151">
    <property type="term" value="F:G-quadruplex RNA binding"/>
    <property type="evidence" value="ECO:0000318"/>
    <property type="project" value="GO_Central"/>
</dbReference>
<dbReference type="FunFam" id="1.20.120.1080:FF:000002">
    <property type="entry name" value="Putative ATP-dependent RNA helicase DHX36"/>
    <property type="match status" value="1"/>
</dbReference>
<evidence type="ECO:0000259" key="8">
    <source>
        <dbReference type="PROSITE" id="PS51192"/>
    </source>
</evidence>
<reference evidence="10 11" key="1">
    <citation type="journal article" date="2007" name="Science">
        <title>Sea anemone genome reveals ancestral eumetazoan gene repertoire and genomic organization.</title>
        <authorList>
            <person name="Putnam N.H."/>
            <person name="Srivastava M."/>
            <person name="Hellsten U."/>
            <person name="Dirks B."/>
            <person name="Chapman J."/>
            <person name="Salamov A."/>
            <person name="Terry A."/>
            <person name="Shapiro H."/>
            <person name="Lindquist E."/>
            <person name="Kapitonov V.V."/>
            <person name="Jurka J."/>
            <person name="Genikhovich G."/>
            <person name="Grigoriev I.V."/>
            <person name="Lucas S.M."/>
            <person name="Steele R.E."/>
            <person name="Finnerty J.R."/>
            <person name="Technau U."/>
            <person name="Martindale M.Q."/>
            <person name="Rokhsar D.S."/>
        </authorList>
    </citation>
    <scope>NUCLEOTIDE SEQUENCE [LARGE SCALE GENOMIC DNA]</scope>
    <source>
        <strain evidence="11">CH2 X CH6</strain>
    </source>
</reference>
<dbReference type="FunFam" id="3.40.50.300:FF:000670">
    <property type="entry name" value="Putative ATP-dependent RNA helicase DHX36"/>
    <property type="match status" value="1"/>
</dbReference>
<dbReference type="Pfam" id="PF07717">
    <property type="entry name" value="OB_NTP_bind"/>
    <property type="match status" value="1"/>
</dbReference>
<dbReference type="Pfam" id="PF00270">
    <property type="entry name" value="DEAD"/>
    <property type="match status" value="1"/>
</dbReference>
<dbReference type="Pfam" id="PF26026">
    <property type="entry name" value="RNA_hel_CTD"/>
    <property type="match status" value="1"/>
</dbReference>
<dbReference type="Pfam" id="PF04408">
    <property type="entry name" value="WHD_HA2"/>
    <property type="match status" value="1"/>
</dbReference>
<evidence type="ECO:0000256" key="7">
    <source>
        <dbReference type="ARBA" id="ARBA00060772"/>
    </source>
</evidence>
<dbReference type="SMART" id="SM00847">
    <property type="entry name" value="HA2"/>
    <property type="match status" value="1"/>
</dbReference>
<evidence type="ECO:0000256" key="4">
    <source>
        <dbReference type="ARBA" id="ARBA00022806"/>
    </source>
</evidence>
<evidence type="ECO:0000256" key="1">
    <source>
        <dbReference type="ARBA" id="ARBA00012552"/>
    </source>
</evidence>
<dbReference type="FunCoup" id="A7SF08">
    <property type="interactions" value="773"/>
</dbReference>
<dbReference type="Pfam" id="PF21010">
    <property type="entry name" value="HA2_C"/>
    <property type="match status" value="1"/>
</dbReference>
<dbReference type="PANTHER" id="PTHR18934">
    <property type="entry name" value="ATP-DEPENDENT RNA HELICASE"/>
    <property type="match status" value="1"/>
</dbReference>
<evidence type="ECO:0000256" key="6">
    <source>
        <dbReference type="ARBA" id="ARBA00022884"/>
    </source>
</evidence>
<dbReference type="EC" id="3.6.4.13" evidence="1"/>
<keyword evidence="2" id="KW-0547">Nucleotide-binding</keyword>
<dbReference type="Gene3D" id="3.40.50.300">
    <property type="entry name" value="P-loop containing nucleotide triphosphate hydrolases"/>
    <property type="match status" value="2"/>
</dbReference>
<dbReference type="OMA" id="WLQSDKH"/>
<dbReference type="EMBL" id="DS469641">
    <property type="protein sequence ID" value="EDO37669.1"/>
    <property type="molecule type" value="Genomic_DNA"/>
</dbReference>
<keyword evidence="6" id="KW-0694">RNA-binding</keyword>
<dbReference type="PROSITE" id="PS51192">
    <property type="entry name" value="HELICASE_ATP_BIND_1"/>
    <property type="match status" value="1"/>
</dbReference>
<protein>
    <recommendedName>
        <fullName evidence="1">RNA helicase</fullName>
        <ecNumber evidence="1">3.6.4.13</ecNumber>
    </recommendedName>
</protein>
<dbReference type="FunFam" id="3.40.50.300:FF:000526">
    <property type="entry name" value="DExH-box ATP-dependent RNA helicase DExH3"/>
    <property type="match status" value="1"/>
</dbReference>
<dbReference type="InterPro" id="IPR014001">
    <property type="entry name" value="Helicase_ATP-bd"/>
</dbReference>
<dbReference type="InterPro" id="IPR059023">
    <property type="entry name" value="RNA_hel_CTD"/>
</dbReference>
<dbReference type="PhylomeDB" id="A7SF08"/>
<dbReference type="InterPro" id="IPR002464">
    <property type="entry name" value="DNA/RNA_helicase_DEAH_CS"/>
</dbReference>
<dbReference type="InterPro" id="IPR011545">
    <property type="entry name" value="DEAD/DEAH_box_helicase_dom"/>
</dbReference>
<dbReference type="STRING" id="45351.A7SF08"/>
<dbReference type="GO" id="GO:0003724">
    <property type="term" value="F:RNA helicase activity"/>
    <property type="evidence" value="ECO:0000318"/>
    <property type="project" value="GO_Central"/>
</dbReference>
<feature type="domain" description="Helicase ATP-binding" evidence="8">
    <location>
        <begin position="6"/>
        <end position="175"/>
    </location>
</feature>
<dbReference type="InParanoid" id="A7SF08"/>
<evidence type="ECO:0000259" key="9">
    <source>
        <dbReference type="PROSITE" id="PS51194"/>
    </source>
</evidence>
<feature type="domain" description="Helicase C-terminal" evidence="9">
    <location>
        <begin position="268"/>
        <end position="435"/>
    </location>
</feature>
<dbReference type="AlphaFoldDB" id="A7SF08"/>
<keyword evidence="11" id="KW-1185">Reference proteome</keyword>
<accession>A7SF08</accession>
<keyword evidence="5" id="KW-0067">ATP-binding</keyword>
<evidence type="ECO:0000256" key="2">
    <source>
        <dbReference type="ARBA" id="ARBA00022741"/>
    </source>
</evidence>
<dbReference type="InterPro" id="IPR048333">
    <property type="entry name" value="HA2_WH"/>
</dbReference>
<gene>
    <name evidence="10" type="ORF">NEMVEDRAFT_v1g189070</name>
</gene>
<dbReference type="GO" id="GO:0003678">
    <property type="term" value="F:DNA helicase activity"/>
    <property type="evidence" value="ECO:0000318"/>
    <property type="project" value="GO_Central"/>
</dbReference>
<dbReference type="InterPro" id="IPR001650">
    <property type="entry name" value="Helicase_C-like"/>
</dbReference>
<dbReference type="GO" id="GO:0005634">
    <property type="term" value="C:nucleus"/>
    <property type="evidence" value="ECO:0000318"/>
    <property type="project" value="GO_Central"/>
</dbReference>
<name>A7SF08_NEMVE</name>
<dbReference type="InterPro" id="IPR011709">
    <property type="entry name" value="DEAD-box_helicase_OB_fold"/>
</dbReference>
<evidence type="ECO:0000313" key="10">
    <source>
        <dbReference type="EMBL" id="EDO37669.1"/>
    </source>
</evidence>
<dbReference type="GO" id="GO:0005737">
    <property type="term" value="C:cytoplasm"/>
    <property type="evidence" value="ECO:0000318"/>
    <property type="project" value="GO_Central"/>
</dbReference>
<dbReference type="PROSITE" id="PS00690">
    <property type="entry name" value="DEAH_ATP_HELICASE"/>
    <property type="match status" value="1"/>
</dbReference>
<dbReference type="SMART" id="SM00487">
    <property type="entry name" value="DEXDc"/>
    <property type="match status" value="1"/>
</dbReference>
<evidence type="ECO:0000256" key="5">
    <source>
        <dbReference type="ARBA" id="ARBA00022840"/>
    </source>
</evidence>
<dbReference type="SMART" id="SM00490">
    <property type="entry name" value="HELICc"/>
    <property type="match status" value="1"/>
</dbReference>
<keyword evidence="3" id="KW-0378">Hydrolase</keyword>
<dbReference type="PROSITE" id="PS51194">
    <property type="entry name" value="HELICASE_CTER"/>
    <property type="match status" value="1"/>
</dbReference>
<dbReference type="GO" id="GO:0005524">
    <property type="term" value="F:ATP binding"/>
    <property type="evidence" value="ECO:0007669"/>
    <property type="project" value="UniProtKB-KW"/>
</dbReference>
<dbReference type="InterPro" id="IPR027417">
    <property type="entry name" value="P-loop_NTPase"/>
</dbReference>
<dbReference type="SUPFAM" id="SSF52540">
    <property type="entry name" value="P-loop containing nucleoside triphosphate hydrolases"/>
    <property type="match status" value="1"/>
</dbReference>
<comment type="similarity">
    <text evidence="7">Belongs to the DExH box helicase family.</text>
</comment>
<dbReference type="PANTHER" id="PTHR18934:SF237">
    <property type="entry name" value="ATP-DEPENDENT DNA_RNA HELICASE DHX36"/>
    <property type="match status" value="1"/>
</dbReference>
<dbReference type="CDD" id="cd18791">
    <property type="entry name" value="SF2_C_RHA"/>
    <property type="match status" value="1"/>
</dbReference>
<sequence length="802" mass="90830">MKKEILGLISTNQVVVISGETGCGKTTQVAQFILDDAIQCGNGSLCRIACTQPRRISAISVAERVAIERGEQCGGGSVGYQIRLESRLPRSRGSIIYCTTGVLQRWLVSDPFLKSTSHVIIDEIHERDLMSDFLLIIIRDLLPRRPDLKLVLMSATLNAEIFSTYFGKCPMLHIPGFTYPVKEFYIEEIIEMTRWHGPKWQKYTRRKSPYKDRRAQKIGIGDEAEEEEEEVKWRNYIGSIRNRFHGSTIETMENMDLDQIDFDLAVKLIQHICLNMEAGAILVFMPGWEDISKLHENLKRTLPSDKCLLIPLHSLMPTANQRQVFDRPPLGVRKIVIATNIAETSITIDDVVFVVDCGKVKEKSYDASRKISCLMPVWISTASSRQRRGRAGRVQPGYCFHLFTQLQAQSFIDYQLPEMLRTPLEELCLQIKILKLGMVREFLSKALQPPEPLAVQNALDVLAQLNALDTKENLTPLGYHLASLPVDPRIGKMILFGAILSCLDPVLTVASTLGFREPFVYPLDKKKLADKVRTRLAGDSHSDHIAVLNAYRGWEAASRHGNASTYCWENFLSTQTLKMLSNMKCQFARLLYDSGFLKSSDPKEPSANHNADNIKLVKAILCAGLYPNVARIEHHDKLKRPPRLFTQEDGKVALHPKSVNVEVTAFQNDWLIYHQKIKSSKVFIHDSTVIAPFPLLFFGGSISMHVEQGHGQGHETIAVDNFIKFRSPKRIANLVKDLRRELDTLLERKISQPSLKLSAGQDSCPGSALLTAIIELITSEESVNWKRRRAVEQMEHERRQRR</sequence>
<keyword evidence="4" id="KW-0347">Helicase</keyword>